<gene>
    <name evidence="2" type="ORF">JK363_27300</name>
</gene>
<name>A0ABS1NKA4_9ACTN</name>
<evidence type="ECO:0000256" key="1">
    <source>
        <dbReference type="SAM" id="Phobius"/>
    </source>
</evidence>
<accession>A0ABS1NKA4</accession>
<feature type="transmembrane region" description="Helical" evidence="1">
    <location>
        <begin position="40"/>
        <end position="63"/>
    </location>
</feature>
<evidence type="ECO:0008006" key="4">
    <source>
        <dbReference type="Google" id="ProtNLM"/>
    </source>
</evidence>
<sequence>MSPVRRLRRAERMCWLILLGPVCAAPVTTGSVMVTGDDPLSVPAAIGGTALLAVVVLGALFLLPLINEWRSDSLSGREADEELTQINWTEKGWKRIRDTFHAAGLDTAELHAVSTWAPLPGLMVLHVPQPSPGFLGRMEDWGTRLQRRKSVWAVSAACGLAFALLSDRMTLPVDDDELLVPLTVAVVAIAAVAGVFLYHAFSLNVRKPTVHVTIPQGWRTLLRSPVGTVLLRHEISHLRHRDPMRRRYLRHVPAVGKLAVCFDSVAALGVTPVETSGQTIVSMTACALALTGGLYANSRARRLMVTLMEMRADAEAAAHDTESADRLAAFLARQQDKNPTPQKAARLHALTHRWTVGYPAPYTRAVAAVCVFAVATCVPAIGLWTGVLHGVSS</sequence>
<dbReference type="RefSeq" id="WP_201878139.1">
    <property type="nucleotide sequence ID" value="NZ_JAERRF010000018.1"/>
</dbReference>
<evidence type="ECO:0000313" key="3">
    <source>
        <dbReference type="Proteomes" id="UP000634229"/>
    </source>
</evidence>
<comment type="caution">
    <text evidence="2">The sequence shown here is derived from an EMBL/GenBank/DDBJ whole genome shotgun (WGS) entry which is preliminary data.</text>
</comment>
<feature type="transmembrane region" description="Helical" evidence="1">
    <location>
        <begin position="178"/>
        <end position="198"/>
    </location>
</feature>
<feature type="transmembrane region" description="Helical" evidence="1">
    <location>
        <begin position="365"/>
        <end position="387"/>
    </location>
</feature>
<dbReference type="Proteomes" id="UP000634229">
    <property type="component" value="Unassembled WGS sequence"/>
</dbReference>
<organism evidence="2 3">
    <name type="scientific">Streptomyces coffeae</name>
    <dbReference type="NCBI Taxonomy" id="621382"/>
    <lineage>
        <taxon>Bacteria</taxon>
        <taxon>Bacillati</taxon>
        <taxon>Actinomycetota</taxon>
        <taxon>Actinomycetes</taxon>
        <taxon>Kitasatosporales</taxon>
        <taxon>Streptomycetaceae</taxon>
        <taxon>Streptomyces</taxon>
    </lineage>
</organism>
<reference evidence="2 3" key="1">
    <citation type="submission" date="2021-01" db="EMBL/GenBank/DDBJ databases">
        <title>WGS of actinomycetes isolated from Thailand.</title>
        <authorList>
            <person name="Thawai C."/>
        </authorList>
    </citation>
    <scope>NUCLEOTIDE SEQUENCE [LARGE SCALE GENOMIC DNA]</scope>
    <source>
        <strain evidence="2 3">CA1R205</strain>
    </source>
</reference>
<protein>
    <recommendedName>
        <fullName evidence="4">M56 family peptidase</fullName>
    </recommendedName>
</protein>
<keyword evidence="1" id="KW-1133">Transmembrane helix</keyword>
<evidence type="ECO:0000313" key="2">
    <source>
        <dbReference type="EMBL" id="MBL1100315.1"/>
    </source>
</evidence>
<keyword evidence="1" id="KW-0472">Membrane</keyword>
<feature type="transmembrane region" description="Helical" evidence="1">
    <location>
        <begin position="276"/>
        <end position="296"/>
    </location>
</feature>
<keyword evidence="3" id="KW-1185">Reference proteome</keyword>
<proteinExistence type="predicted"/>
<dbReference type="EMBL" id="JAERRF010000018">
    <property type="protein sequence ID" value="MBL1100315.1"/>
    <property type="molecule type" value="Genomic_DNA"/>
</dbReference>
<feature type="transmembrane region" description="Helical" evidence="1">
    <location>
        <begin position="248"/>
        <end position="270"/>
    </location>
</feature>
<feature type="transmembrane region" description="Helical" evidence="1">
    <location>
        <begin position="150"/>
        <end position="166"/>
    </location>
</feature>
<keyword evidence="1" id="KW-0812">Transmembrane</keyword>